<feature type="signal peptide" evidence="3">
    <location>
        <begin position="1"/>
        <end position="36"/>
    </location>
</feature>
<accession>A0A918ML91</accession>
<reference evidence="4" key="1">
    <citation type="journal article" date="2014" name="Int. J. Syst. Evol. Microbiol.">
        <title>Complete genome sequence of Corynebacterium casei LMG S-19264T (=DSM 44701T), isolated from a smear-ripened cheese.</title>
        <authorList>
            <consortium name="US DOE Joint Genome Institute (JGI-PGF)"/>
            <person name="Walter F."/>
            <person name="Albersmeier A."/>
            <person name="Kalinowski J."/>
            <person name="Ruckert C."/>
        </authorList>
    </citation>
    <scope>NUCLEOTIDE SEQUENCE</scope>
    <source>
        <strain evidence="4">KCTC 23714</strain>
    </source>
</reference>
<feature type="chain" id="PRO_5037917812" description="Phospholipid-binding lipoprotein MlaA" evidence="3">
    <location>
        <begin position="37"/>
        <end position="255"/>
    </location>
</feature>
<evidence type="ECO:0000256" key="1">
    <source>
        <dbReference type="ARBA" id="ARBA00010634"/>
    </source>
</evidence>
<evidence type="ECO:0000313" key="4">
    <source>
        <dbReference type="EMBL" id="GGW33734.1"/>
    </source>
</evidence>
<evidence type="ECO:0000313" key="5">
    <source>
        <dbReference type="Proteomes" id="UP000628984"/>
    </source>
</evidence>
<proteinExistence type="inferred from homology"/>
<dbReference type="PROSITE" id="PS51257">
    <property type="entry name" value="PROKAR_LIPOPROTEIN"/>
    <property type="match status" value="1"/>
</dbReference>
<dbReference type="InterPro" id="IPR007428">
    <property type="entry name" value="MlaA"/>
</dbReference>
<organism evidence="4 5">
    <name type="scientific">Gemmobacter lanyuensis</name>
    <dbReference type="NCBI Taxonomy" id="1054497"/>
    <lineage>
        <taxon>Bacteria</taxon>
        <taxon>Pseudomonadati</taxon>
        <taxon>Pseudomonadota</taxon>
        <taxon>Alphaproteobacteria</taxon>
        <taxon>Rhodobacterales</taxon>
        <taxon>Paracoccaceae</taxon>
        <taxon>Gemmobacter</taxon>
    </lineage>
</organism>
<dbReference type="EMBL" id="BMYQ01000006">
    <property type="protein sequence ID" value="GGW33734.1"/>
    <property type="molecule type" value="Genomic_DNA"/>
</dbReference>
<dbReference type="AlphaFoldDB" id="A0A918ML91"/>
<dbReference type="PRINTS" id="PR01805">
    <property type="entry name" value="VACJLIPOPROT"/>
</dbReference>
<dbReference type="PANTHER" id="PTHR30035">
    <property type="entry name" value="LIPOPROTEIN VACJ-RELATED"/>
    <property type="match status" value="1"/>
</dbReference>
<comment type="similarity">
    <text evidence="1">Belongs to the MlaA family.</text>
</comment>
<reference evidence="4" key="2">
    <citation type="submission" date="2020-09" db="EMBL/GenBank/DDBJ databases">
        <authorList>
            <person name="Sun Q."/>
            <person name="Kim S."/>
        </authorList>
    </citation>
    <scope>NUCLEOTIDE SEQUENCE</scope>
    <source>
        <strain evidence="4">KCTC 23714</strain>
    </source>
</reference>
<dbReference type="RefSeq" id="WP_229804123.1">
    <property type="nucleotide sequence ID" value="NZ_BMYQ01000006.1"/>
</dbReference>
<keyword evidence="2 3" id="KW-0732">Signal</keyword>
<protein>
    <recommendedName>
        <fullName evidence="6">Phospholipid-binding lipoprotein MlaA</fullName>
    </recommendedName>
</protein>
<dbReference type="PANTHER" id="PTHR30035:SF3">
    <property type="entry name" value="INTERMEMBRANE PHOSPHOLIPID TRANSPORT SYSTEM LIPOPROTEIN MLAA"/>
    <property type="match status" value="1"/>
</dbReference>
<comment type="caution">
    <text evidence="4">The sequence shown here is derived from an EMBL/GenBank/DDBJ whole genome shotgun (WGS) entry which is preliminary data.</text>
</comment>
<gene>
    <name evidence="4" type="primary">vacJ</name>
    <name evidence="4" type="ORF">GCM10011452_22830</name>
</gene>
<evidence type="ECO:0000256" key="2">
    <source>
        <dbReference type="ARBA" id="ARBA00022729"/>
    </source>
</evidence>
<dbReference type="GO" id="GO:0120010">
    <property type="term" value="P:intermembrane phospholipid transfer"/>
    <property type="evidence" value="ECO:0007669"/>
    <property type="project" value="TreeGrafter"/>
</dbReference>
<name>A0A918ML91_9RHOB</name>
<evidence type="ECO:0008006" key="6">
    <source>
        <dbReference type="Google" id="ProtNLM"/>
    </source>
</evidence>
<dbReference type="GO" id="GO:0016020">
    <property type="term" value="C:membrane"/>
    <property type="evidence" value="ECO:0007669"/>
    <property type="project" value="InterPro"/>
</dbReference>
<evidence type="ECO:0000256" key="3">
    <source>
        <dbReference type="SAM" id="SignalP"/>
    </source>
</evidence>
<sequence>MMRRTLISELLQNLGKPVAVAMVAASGLAACGTAVADQGINDPYEQTNRAMHSVNVGLDRALVKPTSKVYGTIVPQPVKTGVANFASNLSLPGDVVNSALQGNGEASVRNTFRFLINSTLGVGGLFDPAKDFGLAQKKTDFGETLYVWGVGEGPYLEFPGLGPSTVRDAVGTAVDFAANPVSIVLPKPESYYATASKVGSKLGDRDRYSETIDSVLYDSADSYAQTRLLYLQNRRFELGQPASSDGDDFIDPYQE</sequence>
<dbReference type="Pfam" id="PF04333">
    <property type="entry name" value="MlaA"/>
    <property type="match status" value="1"/>
</dbReference>
<keyword evidence="5" id="KW-1185">Reference proteome</keyword>
<dbReference type="Proteomes" id="UP000628984">
    <property type="component" value="Unassembled WGS sequence"/>
</dbReference>